<dbReference type="SMART" id="SM00651">
    <property type="entry name" value="Sm"/>
    <property type="match status" value="1"/>
</dbReference>
<dbReference type="PANTHER" id="PTHR21415">
    <property type="entry name" value="U7 SNRNA-ASSOCIATED SM-LIKE PROTEIN LSM11"/>
    <property type="match status" value="1"/>
</dbReference>
<feature type="compositionally biased region" description="Polar residues" evidence="1">
    <location>
        <begin position="95"/>
        <end position="106"/>
    </location>
</feature>
<reference evidence="3 4" key="1">
    <citation type="submission" date="2023-11" db="EMBL/GenBank/DDBJ databases">
        <title>Dfirmibasis_genome.</title>
        <authorList>
            <person name="Edelbroek B."/>
            <person name="Kjellin J."/>
            <person name="Jerlstrom-Hultqvist J."/>
            <person name="Soderbom F."/>
        </authorList>
    </citation>
    <scope>NUCLEOTIDE SEQUENCE [LARGE SCALE GENOMIC DNA]</scope>
    <source>
        <strain evidence="3 4">TNS-C-14</strain>
    </source>
</reference>
<dbReference type="InterPro" id="IPR039267">
    <property type="entry name" value="Lsm11"/>
</dbReference>
<dbReference type="FunFam" id="2.30.30.100:FF:000122">
    <property type="entry name" value="U7 snRNA-associated Sm-like protein LSm11"/>
    <property type="match status" value="1"/>
</dbReference>
<dbReference type="InterPro" id="IPR047575">
    <property type="entry name" value="Sm"/>
</dbReference>
<feature type="compositionally biased region" description="Low complexity" evidence="1">
    <location>
        <begin position="73"/>
        <end position="94"/>
    </location>
</feature>
<dbReference type="Pfam" id="PF01423">
    <property type="entry name" value="LSM"/>
    <property type="match status" value="1"/>
</dbReference>
<dbReference type="PANTHER" id="PTHR21415:SF1">
    <property type="entry name" value="U7 SNRNA-ASSOCIATED SM-LIKE PROTEIN LSM11"/>
    <property type="match status" value="1"/>
</dbReference>
<dbReference type="GO" id="GO:0006398">
    <property type="term" value="P:mRNA 3'-end processing by stem-loop binding and cleavage"/>
    <property type="evidence" value="ECO:0007669"/>
    <property type="project" value="TreeGrafter"/>
</dbReference>
<dbReference type="InterPro" id="IPR001163">
    <property type="entry name" value="Sm_dom_euk/arc"/>
</dbReference>
<feature type="domain" description="Sm" evidence="2">
    <location>
        <begin position="176"/>
        <end position="264"/>
    </location>
</feature>
<evidence type="ECO:0000259" key="2">
    <source>
        <dbReference type="PROSITE" id="PS52002"/>
    </source>
</evidence>
<dbReference type="GO" id="GO:0071209">
    <property type="term" value="F:U7 snRNA binding"/>
    <property type="evidence" value="ECO:0007669"/>
    <property type="project" value="InterPro"/>
</dbReference>
<keyword evidence="4" id="KW-1185">Reference proteome</keyword>
<dbReference type="SUPFAM" id="SSF50182">
    <property type="entry name" value="Sm-like ribonucleoproteins"/>
    <property type="match status" value="1"/>
</dbReference>
<dbReference type="Proteomes" id="UP001344447">
    <property type="component" value="Unassembled WGS sequence"/>
</dbReference>
<dbReference type="AlphaFoldDB" id="A0AAN7YPQ7"/>
<dbReference type="EMBL" id="JAVFKY010000003">
    <property type="protein sequence ID" value="KAK5579289.1"/>
    <property type="molecule type" value="Genomic_DNA"/>
</dbReference>
<sequence>MDSLNSKNKGNDDNESYNVLSDKFDALLALKNPHLVSLPFPKIKPLDNIHKARILLPPSDENYVQIKKPTQATNNNNNNTTSLMNNTSTSTNTSPSIDSKQSISTKTATTDSTPIVSTTTTTTTSSSNISTTLIENSKPTATTETTETAIKKKNSNEDHKIIKNITNKFTDGPLSLLKRALESKSKIKIMIRGTNCIRGYCKGYIIAFDKHMNIILRDVEEEYELLKSLPSTRNQNQPIQPKVKRHYGQLFIKGDTIVSVILID</sequence>
<dbReference type="Gene3D" id="2.30.30.100">
    <property type="match status" value="1"/>
</dbReference>
<organism evidence="3 4">
    <name type="scientific">Dictyostelium firmibasis</name>
    <dbReference type="NCBI Taxonomy" id="79012"/>
    <lineage>
        <taxon>Eukaryota</taxon>
        <taxon>Amoebozoa</taxon>
        <taxon>Evosea</taxon>
        <taxon>Eumycetozoa</taxon>
        <taxon>Dictyostelia</taxon>
        <taxon>Dictyosteliales</taxon>
        <taxon>Dictyosteliaceae</taxon>
        <taxon>Dictyostelium</taxon>
    </lineage>
</organism>
<feature type="region of interest" description="Disordered" evidence="1">
    <location>
        <begin position="68"/>
        <end position="129"/>
    </location>
</feature>
<dbReference type="GO" id="GO:0005683">
    <property type="term" value="C:U7 snRNP"/>
    <property type="evidence" value="ECO:0007669"/>
    <property type="project" value="TreeGrafter"/>
</dbReference>
<gene>
    <name evidence="3" type="ORF">RB653_008970</name>
</gene>
<name>A0AAN7YPQ7_9MYCE</name>
<evidence type="ECO:0000313" key="4">
    <source>
        <dbReference type="Proteomes" id="UP001344447"/>
    </source>
</evidence>
<protein>
    <recommendedName>
        <fullName evidence="2">Sm domain-containing protein</fullName>
    </recommendedName>
</protein>
<accession>A0AAN7YPQ7</accession>
<evidence type="ECO:0000313" key="3">
    <source>
        <dbReference type="EMBL" id="KAK5579289.1"/>
    </source>
</evidence>
<feature type="compositionally biased region" description="Low complexity" evidence="1">
    <location>
        <begin position="107"/>
        <end position="129"/>
    </location>
</feature>
<evidence type="ECO:0000256" key="1">
    <source>
        <dbReference type="SAM" id="MobiDB-lite"/>
    </source>
</evidence>
<dbReference type="InterPro" id="IPR010920">
    <property type="entry name" value="LSM_dom_sf"/>
</dbReference>
<proteinExistence type="predicted"/>
<dbReference type="PROSITE" id="PS52002">
    <property type="entry name" value="SM"/>
    <property type="match status" value="1"/>
</dbReference>
<comment type="caution">
    <text evidence="3">The sequence shown here is derived from an EMBL/GenBank/DDBJ whole genome shotgun (WGS) entry which is preliminary data.</text>
</comment>